<accession>A0A3B0X902</accession>
<gene>
    <name evidence="1" type="ORF">MNBD_GAMMA11-3234</name>
</gene>
<sequence length="32" mass="3654">MNASKNFRHGYFICALLLVPTVAFTQDRTPIE</sequence>
<feature type="non-terminal residue" evidence="1">
    <location>
        <position position="32"/>
    </location>
</feature>
<dbReference type="AlphaFoldDB" id="A0A3B0X902"/>
<dbReference type="EMBL" id="UOFG01000237">
    <property type="protein sequence ID" value="VAW64728.1"/>
    <property type="molecule type" value="Genomic_DNA"/>
</dbReference>
<reference evidence="1" key="1">
    <citation type="submission" date="2018-06" db="EMBL/GenBank/DDBJ databases">
        <authorList>
            <person name="Zhirakovskaya E."/>
        </authorList>
    </citation>
    <scope>NUCLEOTIDE SEQUENCE</scope>
</reference>
<evidence type="ECO:0000313" key="1">
    <source>
        <dbReference type="EMBL" id="VAW64728.1"/>
    </source>
</evidence>
<organism evidence="1">
    <name type="scientific">hydrothermal vent metagenome</name>
    <dbReference type="NCBI Taxonomy" id="652676"/>
    <lineage>
        <taxon>unclassified sequences</taxon>
        <taxon>metagenomes</taxon>
        <taxon>ecological metagenomes</taxon>
    </lineage>
</organism>
<name>A0A3B0X902_9ZZZZ</name>
<proteinExistence type="predicted"/>
<protein>
    <submittedName>
        <fullName evidence="1">Uncharacterized protein</fullName>
    </submittedName>
</protein>